<dbReference type="Gene3D" id="3.50.50.60">
    <property type="entry name" value="FAD/NAD(P)-binding domain"/>
    <property type="match status" value="1"/>
</dbReference>
<evidence type="ECO:0000256" key="3">
    <source>
        <dbReference type="ARBA" id="ARBA00023002"/>
    </source>
</evidence>
<dbReference type="Proteomes" id="UP000279259">
    <property type="component" value="Unassembled WGS sequence"/>
</dbReference>
<evidence type="ECO:0000259" key="4">
    <source>
        <dbReference type="Pfam" id="PF01494"/>
    </source>
</evidence>
<dbReference type="PANTHER" id="PTHR46720">
    <property type="entry name" value="HYDROXYLASE, PUTATIVE (AFU_ORTHOLOGUE AFUA_3G01460)-RELATED"/>
    <property type="match status" value="1"/>
</dbReference>
<keyword evidence="3" id="KW-0560">Oxidoreductase</keyword>
<proteinExistence type="predicted"/>
<dbReference type="GO" id="GO:0016491">
    <property type="term" value="F:oxidoreductase activity"/>
    <property type="evidence" value="ECO:0007669"/>
    <property type="project" value="UniProtKB-KW"/>
</dbReference>
<keyword evidence="1" id="KW-0285">Flavoprotein</keyword>
<sequence length="463" mass="50630">MDVSPKTAVRIAILGGGIAGATAAVALGRLTGVEVEVFDQARELREIGASIALQPCALRCLEKLGLGEEVERLAYRQGEHPLVHRHWRTSEVIETPLPNPLPIKSHQMARFYRVHLHQLLVSHIPPERIHLNKRVADVRSGERGHGVVVDFEDGTRWEGDAVVGADGIRSRTRSCFYPDYEISAGELVTLRQVFPASKLEGLDGIPKESCHWPGPDRQLFTSPLKGDLFSIVAFLPTHLLRSPEPRDNSTRSWGQTGSTAELAGYYADWHPSIAALARVTPSINVYPDYHGPALPSLVVGDGRVVLIGDAGHPHGGAFAAGGTLSIEDAYTLSLCLAHATSTSHSHATDTDANTAAPAPEVVTACRVAGEKGPRDRNPNPKEWVVCHAFELFDACRRDHVNKLVAAADRLRAQRRADEGRMLSDEEIIQRVHRRQDVGWLAENDAEKVFREVVAKRGCGDTKN</sequence>
<dbReference type="PRINTS" id="PR00420">
    <property type="entry name" value="RNGMNOXGNASE"/>
</dbReference>
<evidence type="ECO:0000256" key="2">
    <source>
        <dbReference type="ARBA" id="ARBA00022827"/>
    </source>
</evidence>
<protein>
    <recommendedName>
        <fullName evidence="4">FAD-binding domain-containing protein</fullName>
    </recommendedName>
</protein>
<dbReference type="InterPro" id="IPR036188">
    <property type="entry name" value="FAD/NAD-bd_sf"/>
</dbReference>
<dbReference type="STRING" id="1890683.A0A427YFX3"/>
<dbReference type="EMBL" id="RSCD01000011">
    <property type="protein sequence ID" value="RSH90071.1"/>
    <property type="molecule type" value="Genomic_DNA"/>
</dbReference>
<dbReference type="OrthoDB" id="417877at2759"/>
<dbReference type="InterPro" id="IPR002938">
    <property type="entry name" value="FAD-bd"/>
</dbReference>
<evidence type="ECO:0000313" key="5">
    <source>
        <dbReference type="EMBL" id="RSH90071.1"/>
    </source>
</evidence>
<keyword evidence="2" id="KW-0274">FAD</keyword>
<name>A0A427YFX3_9TREE</name>
<dbReference type="Pfam" id="PF01494">
    <property type="entry name" value="FAD_binding_3"/>
    <property type="match status" value="1"/>
</dbReference>
<dbReference type="AlphaFoldDB" id="A0A427YFX3"/>
<dbReference type="GO" id="GO:0071949">
    <property type="term" value="F:FAD binding"/>
    <property type="evidence" value="ECO:0007669"/>
    <property type="project" value="InterPro"/>
</dbReference>
<feature type="domain" description="FAD-binding" evidence="4">
    <location>
        <begin position="10"/>
        <end position="176"/>
    </location>
</feature>
<keyword evidence="6" id="KW-1185">Reference proteome</keyword>
<dbReference type="GO" id="GO:0044550">
    <property type="term" value="P:secondary metabolite biosynthetic process"/>
    <property type="evidence" value="ECO:0007669"/>
    <property type="project" value="TreeGrafter"/>
</dbReference>
<dbReference type="SUPFAM" id="SSF51905">
    <property type="entry name" value="FAD/NAD(P)-binding domain"/>
    <property type="match status" value="1"/>
</dbReference>
<evidence type="ECO:0000313" key="6">
    <source>
        <dbReference type="Proteomes" id="UP000279259"/>
    </source>
</evidence>
<evidence type="ECO:0000256" key="1">
    <source>
        <dbReference type="ARBA" id="ARBA00022630"/>
    </source>
</evidence>
<organism evidence="5 6">
    <name type="scientific">Saitozyma podzolica</name>
    <dbReference type="NCBI Taxonomy" id="1890683"/>
    <lineage>
        <taxon>Eukaryota</taxon>
        <taxon>Fungi</taxon>
        <taxon>Dikarya</taxon>
        <taxon>Basidiomycota</taxon>
        <taxon>Agaricomycotina</taxon>
        <taxon>Tremellomycetes</taxon>
        <taxon>Tremellales</taxon>
        <taxon>Trimorphomycetaceae</taxon>
        <taxon>Saitozyma</taxon>
    </lineage>
</organism>
<dbReference type="SUPFAM" id="SSF54373">
    <property type="entry name" value="FAD-linked reductases, C-terminal domain"/>
    <property type="match status" value="1"/>
</dbReference>
<gene>
    <name evidence="5" type="ORF">EHS25_001404</name>
</gene>
<reference evidence="5 6" key="1">
    <citation type="submission" date="2018-11" db="EMBL/GenBank/DDBJ databases">
        <title>Genome sequence of Saitozyma podzolica DSM 27192.</title>
        <authorList>
            <person name="Aliyu H."/>
            <person name="Gorte O."/>
            <person name="Ochsenreither K."/>
        </authorList>
    </citation>
    <scope>NUCLEOTIDE SEQUENCE [LARGE SCALE GENOMIC DNA]</scope>
    <source>
        <strain evidence="5 6">DSM 27192</strain>
    </source>
</reference>
<dbReference type="PANTHER" id="PTHR46720:SF3">
    <property type="entry name" value="FAD-BINDING DOMAIN-CONTAINING PROTEIN-RELATED"/>
    <property type="match status" value="1"/>
</dbReference>
<dbReference type="InterPro" id="IPR051104">
    <property type="entry name" value="FAD_monoxygenase"/>
</dbReference>
<accession>A0A427YFX3</accession>
<comment type="caution">
    <text evidence="5">The sequence shown here is derived from an EMBL/GenBank/DDBJ whole genome shotgun (WGS) entry which is preliminary data.</text>
</comment>